<evidence type="ECO:0000256" key="2">
    <source>
        <dbReference type="ARBA" id="ARBA00009003"/>
    </source>
</evidence>
<keyword evidence="4" id="KW-0808">Transferase</keyword>
<evidence type="ECO:0000256" key="5">
    <source>
        <dbReference type="ARBA" id="ARBA00023034"/>
    </source>
</evidence>
<dbReference type="InterPro" id="IPR007577">
    <property type="entry name" value="GlycoTrfase_DXD_sugar-bd_CS"/>
</dbReference>
<evidence type="ECO:0000256" key="6">
    <source>
        <dbReference type="ARBA" id="ARBA00023136"/>
    </source>
</evidence>
<protein>
    <submittedName>
        <fullName evidence="8">Putative secreted protein</fullName>
    </submittedName>
</protein>
<evidence type="ECO:0000256" key="1">
    <source>
        <dbReference type="ARBA" id="ARBA00004323"/>
    </source>
</evidence>
<keyword evidence="3" id="KW-0328">Glycosyltransferase</keyword>
<dbReference type="AlphaFoldDB" id="L7M001"/>
<evidence type="ECO:0000256" key="3">
    <source>
        <dbReference type="ARBA" id="ARBA00022676"/>
    </source>
</evidence>
<accession>L7M001</accession>
<evidence type="ECO:0000256" key="4">
    <source>
        <dbReference type="ARBA" id="ARBA00022679"/>
    </source>
</evidence>
<dbReference type="GO" id="GO:0016758">
    <property type="term" value="F:hexosyltransferase activity"/>
    <property type="evidence" value="ECO:0007669"/>
    <property type="project" value="UniProtKB-ARBA"/>
</dbReference>
<keyword evidence="6" id="KW-0472">Membrane</keyword>
<dbReference type="InterPro" id="IPR029044">
    <property type="entry name" value="Nucleotide-diphossugar_trans"/>
</dbReference>
<comment type="subcellular location">
    <subcellularLocation>
        <location evidence="1">Golgi apparatus membrane</location>
        <topology evidence="1">Single-pass type II membrane protein</topology>
    </subcellularLocation>
</comment>
<dbReference type="SUPFAM" id="SSF53448">
    <property type="entry name" value="Nucleotide-diphospho-sugar transferases"/>
    <property type="match status" value="1"/>
</dbReference>
<dbReference type="InterPro" id="IPR051981">
    <property type="entry name" value="Glycosyltransf_32"/>
</dbReference>
<dbReference type="InterPro" id="IPR007652">
    <property type="entry name" value="A1-4-GlycosylTfrase_dom"/>
</dbReference>
<comment type="similarity">
    <text evidence="2">Belongs to the glycosyltransferase 32 family.</text>
</comment>
<dbReference type="EMBL" id="GACK01008605">
    <property type="protein sequence ID" value="JAA56429.1"/>
    <property type="molecule type" value="mRNA"/>
</dbReference>
<evidence type="ECO:0000313" key="8">
    <source>
        <dbReference type="EMBL" id="JAA56429.1"/>
    </source>
</evidence>
<dbReference type="PANTHER" id="PTHR12042:SF21">
    <property type="entry name" value="ALPHA1,4-GALACTOSYLTRANSFERASE 1-RELATED"/>
    <property type="match status" value="1"/>
</dbReference>
<proteinExistence type="evidence at transcript level"/>
<reference evidence="8" key="1">
    <citation type="submission" date="2012-11" db="EMBL/GenBank/DDBJ databases">
        <authorList>
            <person name="Lucero-Rivera Y.E."/>
            <person name="Tovar-Ramirez D."/>
        </authorList>
    </citation>
    <scope>NUCLEOTIDE SEQUENCE</scope>
    <source>
        <tissue evidence="8">Salivary gland</tissue>
    </source>
</reference>
<name>L7M001_RHIPC</name>
<dbReference type="GO" id="GO:0000139">
    <property type="term" value="C:Golgi membrane"/>
    <property type="evidence" value="ECO:0007669"/>
    <property type="project" value="UniProtKB-SubCell"/>
</dbReference>
<dbReference type="Pfam" id="PF04572">
    <property type="entry name" value="Gb3_synth"/>
    <property type="match status" value="1"/>
</dbReference>
<dbReference type="GO" id="GO:0006688">
    <property type="term" value="P:glycosphingolipid biosynthetic process"/>
    <property type="evidence" value="ECO:0007669"/>
    <property type="project" value="TreeGrafter"/>
</dbReference>
<reference evidence="8" key="2">
    <citation type="journal article" date="2015" name="J. Proteomics">
        <title>Sexual differences in the sialomes of the zebra tick, Rhipicephalus pulchellus.</title>
        <authorList>
            <person name="Tan A.W."/>
            <person name="Francischetti I.M."/>
            <person name="Slovak M."/>
            <person name="Kini R.M."/>
            <person name="Ribeiro J.M."/>
        </authorList>
    </citation>
    <scope>NUCLEOTIDE SEQUENCE</scope>
    <source>
        <tissue evidence="8">Salivary gland</tissue>
    </source>
</reference>
<evidence type="ECO:0000259" key="7">
    <source>
        <dbReference type="Pfam" id="PF04572"/>
    </source>
</evidence>
<keyword evidence="5" id="KW-0333">Golgi apparatus</keyword>
<dbReference type="PANTHER" id="PTHR12042">
    <property type="entry name" value="LACTOSYLCERAMIDE 4-ALPHA-GALACTOSYLTRANSFERASE ALPHA- 1,4-GALACTOSYLTRANSFERASE"/>
    <property type="match status" value="1"/>
</dbReference>
<dbReference type="Gene3D" id="3.90.550.20">
    <property type="match status" value="1"/>
</dbReference>
<sequence>MKSKDSQVVSAPREKSSGFSRITFLETGGHGRITARMACAVESAARLNPDWTVYLLSVAHGEEALKDNATSSFSQLLTSIPNVVMGTIKPQEVFQGTPLESWYESGILNKSAYPVEHLADALRLAVVYKEGGVYLDIDVIVMRSLDSLPPCVCQAPVNGGDMVGNAFFAFHRGDPFLLYLMETARKVYKPREWSSIGPLLLRQATLARCRAKTVKRILGHRCGGDEGFTVMPHWIFMPISAGDWKLHFAANASRQVWIMSAGSYVIHFYNALSSKTHAVPGCFYREAAELYCHDSLQLSLVINGVF</sequence>
<feature type="domain" description="Alpha 1,4-glycosyltransferase" evidence="7">
    <location>
        <begin position="169"/>
        <end position="296"/>
    </location>
</feature>
<organism evidence="8">
    <name type="scientific">Rhipicephalus pulchellus</name>
    <name type="common">Yellow backed tick</name>
    <name type="synonym">Dermacentor pulchellus</name>
    <dbReference type="NCBI Taxonomy" id="72859"/>
    <lineage>
        <taxon>Eukaryota</taxon>
        <taxon>Metazoa</taxon>
        <taxon>Ecdysozoa</taxon>
        <taxon>Arthropoda</taxon>
        <taxon>Chelicerata</taxon>
        <taxon>Arachnida</taxon>
        <taxon>Acari</taxon>
        <taxon>Parasitiformes</taxon>
        <taxon>Ixodida</taxon>
        <taxon>Ixodoidea</taxon>
        <taxon>Ixodidae</taxon>
        <taxon>Rhipicephalinae</taxon>
        <taxon>Rhipicephalus</taxon>
        <taxon>Rhipicephalus</taxon>
    </lineage>
</organism>
<dbReference type="Pfam" id="PF04488">
    <property type="entry name" value="Gly_transf_sug"/>
    <property type="match status" value="1"/>
</dbReference>